<evidence type="ECO:0000256" key="2">
    <source>
        <dbReference type="SAM" id="SignalP"/>
    </source>
</evidence>
<name>A0ABR5CIP8_9MICO</name>
<sequence>MRALLGVSVTLLAVVLTGCAGAPSGGQPTTTSPSAATPSTSSEPAVPETTPPAPEPAAYTIPTDCASLIASTPFTSTFGSWPLNDPGVVGTPGEPYYTQTGSISPTPAPSGATLLESMLSATELRCIWRDPQADITNLSVEVGEVDPAISAAYMQSLPADGFSCTAEGSAETCTKFSTDSKYNVEVGNTLLVRDGVFIRVSQANISTPDLLDTLVSDVWK</sequence>
<dbReference type="PROSITE" id="PS51257">
    <property type="entry name" value="PROKAR_LIPOPROTEIN"/>
    <property type="match status" value="1"/>
</dbReference>
<dbReference type="EMBL" id="JYFC01000001">
    <property type="protein sequence ID" value="KJC65492.1"/>
    <property type="molecule type" value="Genomic_DNA"/>
</dbReference>
<keyword evidence="4" id="KW-1185">Reference proteome</keyword>
<proteinExistence type="predicted"/>
<dbReference type="Proteomes" id="UP000032503">
    <property type="component" value="Unassembled WGS sequence"/>
</dbReference>
<keyword evidence="2" id="KW-0732">Signal</keyword>
<protein>
    <recommendedName>
        <fullName evidence="5">DUF3558 domain-containing protein</fullName>
    </recommendedName>
</protein>
<gene>
    <name evidence="3" type="ORF">TZ00_01140</name>
</gene>
<accession>A0ABR5CIP8</accession>
<feature type="compositionally biased region" description="Low complexity" evidence="1">
    <location>
        <begin position="28"/>
        <end position="48"/>
    </location>
</feature>
<evidence type="ECO:0008006" key="5">
    <source>
        <dbReference type="Google" id="ProtNLM"/>
    </source>
</evidence>
<evidence type="ECO:0000313" key="3">
    <source>
        <dbReference type="EMBL" id="KJC65492.1"/>
    </source>
</evidence>
<evidence type="ECO:0000256" key="1">
    <source>
        <dbReference type="SAM" id="MobiDB-lite"/>
    </source>
</evidence>
<evidence type="ECO:0000313" key="4">
    <source>
        <dbReference type="Proteomes" id="UP000032503"/>
    </source>
</evidence>
<feature type="chain" id="PRO_5046578196" description="DUF3558 domain-containing protein" evidence="2">
    <location>
        <begin position="23"/>
        <end position="220"/>
    </location>
</feature>
<feature type="signal peptide" evidence="2">
    <location>
        <begin position="1"/>
        <end position="22"/>
    </location>
</feature>
<organism evidence="3 4">
    <name type="scientific">Agreia bicolorata</name>
    <dbReference type="NCBI Taxonomy" id="110935"/>
    <lineage>
        <taxon>Bacteria</taxon>
        <taxon>Bacillati</taxon>
        <taxon>Actinomycetota</taxon>
        <taxon>Actinomycetes</taxon>
        <taxon>Micrococcales</taxon>
        <taxon>Microbacteriaceae</taxon>
        <taxon>Agreia</taxon>
    </lineage>
</organism>
<reference evidence="3 4" key="1">
    <citation type="journal article" date="2001" name="Int. J. Syst. Evol. Microbiol.">
        <title>Agreia bicolorata gen. nov., sp. nov., to accommodate actinobacteria isolated from narrow reed grass infected by the nematode Heteroanguina graminophila.</title>
        <authorList>
            <person name="Evtushenko L.I."/>
            <person name="Dorofeeva L.V."/>
            <person name="Dobrovolskaya T.G."/>
            <person name="Streshinskaya G.M."/>
            <person name="Subbotin S.A."/>
            <person name="Tiedje J.M."/>
        </authorList>
    </citation>
    <scope>NUCLEOTIDE SEQUENCE [LARGE SCALE GENOMIC DNA]</scope>
    <source>
        <strain evidence="3 4">VKM Ac-1804</strain>
    </source>
</reference>
<comment type="caution">
    <text evidence="3">The sequence shown here is derived from an EMBL/GenBank/DDBJ whole genome shotgun (WGS) entry which is preliminary data.</text>
</comment>
<feature type="region of interest" description="Disordered" evidence="1">
    <location>
        <begin position="22"/>
        <end position="57"/>
    </location>
</feature>
<dbReference type="RefSeq" id="WP_044438645.1">
    <property type="nucleotide sequence ID" value="NZ_JYFC01000001.1"/>
</dbReference>